<dbReference type="InterPro" id="IPR011989">
    <property type="entry name" value="ARM-like"/>
</dbReference>
<accession>A0A9W9W5T8</accession>
<dbReference type="PANTHER" id="PTHR10957">
    <property type="entry name" value="RAP1 GTPASE-GDP DISSOCIATION STIMULATOR 1"/>
    <property type="match status" value="1"/>
</dbReference>
<dbReference type="GO" id="GO:0005783">
    <property type="term" value="C:endoplasmic reticulum"/>
    <property type="evidence" value="ECO:0007669"/>
    <property type="project" value="UniProtKB-SubCell"/>
</dbReference>
<feature type="compositionally biased region" description="Low complexity" evidence="8">
    <location>
        <begin position="41"/>
        <end position="53"/>
    </location>
</feature>
<keyword evidence="10" id="KW-1185">Reference proteome</keyword>
<dbReference type="RefSeq" id="XP_056491178.1">
    <property type="nucleotide sequence ID" value="XM_056628444.1"/>
</dbReference>
<proteinExistence type="predicted"/>
<feature type="region of interest" description="Disordered" evidence="8">
    <location>
        <begin position="41"/>
        <end position="66"/>
    </location>
</feature>
<dbReference type="Proteomes" id="UP001147747">
    <property type="component" value="Unassembled WGS sequence"/>
</dbReference>
<feature type="repeat" description="ARM" evidence="7">
    <location>
        <begin position="432"/>
        <end position="476"/>
    </location>
</feature>
<evidence type="ECO:0000313" key="10">
    <source>
        <dbReference type="Proteomes" id="UP001147747"/>
    </source>
</evidence>
<keyword evidence="4" id="KW-0963">Cytoplasm</keyword>
<evidence type="ECO:0000256" key="7">
    <source>
        <dbReference type="PROSITE-ProRule" id="PRU00259"/>
    </source>
</evidence>
<sequence>MASIDISNASVALAGSKNASQQSAAAKALGFKPSIEEVLSDLPELSGSSESSSFPQRNSETLAQDEQEKMFRALKNVLDNFEPSDDSESPESFDLKELQSSLEQADADARRGERNAGPLQNVHTILCKLWSVNSGLLSQAAEALANGSRDPSWRFPIGQSGILKFFLDVIASKEQVETGLLLHSLRLIGNSCADTDENREIVVKDNYTLAIIRHFLNPDIIHVAIPVIYNICMDYEPAHSQMAANRAAYIILSLLKDGAIPENEALLGFAYDLIELSSEQAAGVENSPDGIIWLILELALHEDIVFEQYSSLVNSLSAYLDKERFQNACIVNSMVEKTLSVLERSFTIEIDTSSKEDVQNIAQLRLKINTSLAEVSASPLFAEYYPLDSELSKTLKSWVVADEDQLQICACVMLGNLARSDEVCQTMVNDLKIHEELISVLNSDDARGAVLHSVLGFLKNLAIAGENRLTLARAGIIPAVSRLWAYDSVPQVQFSASTIARQVIISSMENIARLLAPLSEDPDSPAHQRTYLSLLLALFEKTDSAPIKTEIGRTVASICRTVSPKARDGDAEASSLLEKLFKLHEGVANPVGSMITQTQWPVVRSEGWFALALMATTESGCVTVVDCLRNEEVMEVLKTTMAGEPPSSEEGTETNQTQVQKDHGNALVLLQALLKNESDVLPIGYRETMEDLVKNHATRLLDGSQSQDTS</sequence>
<dbReference type="InterPro" id="IPR000225">
    <property type="entry name" value="Armadillo"/>
</dbReference>
<evidence type="ECO:0000256" key="5">
    <source>
        <dbReference type="ARBA" id="ARBA00022824"/>
    </source>
</evidence>
<evidence type="ECO:0000256" key="2">
    <source>
        <dbReference type="ARBA" id="ARBA00004240"/>
    </source>
</evidence>
<dbReference type="EMBL" id="JAPZBU010000005">
    <property type="protein sequence ID" value="KAJ5403936.1"/>
    <property type="molecule type" value="Genomic_DNA"/>
</dbReference>
<name>A0A9W9W5T8_9EURO</name>
<feature type="compositionally biased region" description="Acidic residues" evidence="8">
    <location>
        <begin position="82"/>
        <end position="91"/>
    </location>
</feature>
<reference evidence="9" key="1">
    <citation type="submission" date="2022-12" db="EMBL/GenBank/DDBJ databases">
        <authorList>
            <person name="Petersen C."/>
        </authorList>
    </citation>
    <scope>NUCLEOTIDE SEQUENCE</scope>
    <source>
        <strain evidence="9">IBT 29677</strain>
    </source>
</reference>
<evidence type="ECO:0000256" key="8">
    <source>
        <dbReference type="SAM" id="MobiDB-lite"/>
    </source>
</evidence>
<dbReference type="SUPFAM" id="SSF48371">
    <property type="entry name" value="ARM repeat"/>
    <property type="match status" value="1"/>
</dbReference>
<dbReference type="GeneID" id="81367424"/>
<dbReference type="GO" id="GO:0005085">
    <property type="term" value="F:guanyl-nucleotide exchange factor activity"/>
    <property type="evidence" value="ECO:0007669"/>
    <property type="project" value="InterPro"/>
</dbReference>
<dbReference type="Gene3D" id="1.25.10.10">
    <property type="entry name" value="Leucine-rich Repeat Variant"/>
    <property type="match status" value="2"/>
</dbReference>
<evidence type="ECO:0000313" key="9">
    <source>
        <dbReference type="EMBL" id="KAJ5403936.1"/>
    </source>
</evidence>
<feature type="region of interest" description="Disordered" evidence="8">
    <location>
        <begin position="641"/>
        <end position="661"/>
    </location>
</feature>
<dbReference type="InterPro" id="IPR016024">
    <property type="entry name" value="ARM-type_fold"/>
</dbReference>
<reference evidence="9" key="2">
    <citation type="journal article" date="2023" name="IMA Fungus">
        <title>Comparative genomic study of the Penicillium genus elucidates a diverse pangenome and 15 lateral gene transfer events.</title>
        <authorList>
            <person name="Petersen C."/>
            <person name="Sorensen T."/>
            <person name="Nielsen M.R."/>
            <person name="Sondergaard T.E."/>
            <person name="Sorensen J.L."/>
            <person name="Fitzpatrick D.A."/>
            <person name="Frisvad J.C."/>
            <person name="Nielsen K.L."/>
        </authorList>
    </citation>
    <scope>NUCLEOTIDE SEQUENCE</scope>
    <source>
        <strain evidence="9">IBT 29677</strain>
    </source>
</reference>
<evidence type="ECO:0000256" key="1">
    <source>
        <dbReference type="ARBA" id="ARBA00004173"/>
    </source>
</evidence>
<gene>
    <name evidence="9" type="ORF">N7509_003807</name>
</gene>
<dbReference type="GO" id="GO:0005829">
    <property type="term" value="C:cytosol"/>
    <property type="evidence" value="ECO:0007669"/>
    <property type="project" value="UniProtKB-SubCell"/>
</dbReference>
<keyword evidence="6" id="KW-0496">Mitochondrion</keyword>
<protein>
    <submittedName>
        <fullName evidence="9">Uncharacterized protein</fullName>
    </submittedName>
</protein>
<organism evidence="9 10">
    <name type="scientific">Penicillium cosmopolitanum</name>
    <dbReference type="NCBI Taxonomy" id="1131564"/>
    <lineage>
        <taxon>Eukaryota</taxon>
        <taxon>Fungi</taxon>
        <taxon>Dikarya</taxon>
        <taxon>Ascomycota</taxon>
        <taxon>Pezizomycotina</taxon>
        <taxon>Eurotiomycetes</taxon>
        <taxon>Eurotiomycetidae</taxon>
        <taxon>Eurotiales</taxon>
        <taxon>Aspergillaceae</taxon>
        <taxon>Penicillium</taxon>
    </lineage>
</organism>
<dbReference type="GO" id="GO:0005739">
    <property type="term" value="C:mitochondrion"/>
    <property type="evidence" value="ECO:0007669"/>
    <property type="project" value="UniProtKB-SubCell"/>
</dbReference>
<evidence type="ECO:0000256" key="4">
    <source>
        <dbReference type="ARBA" id="ARBA00022490"/>
    </source>
</evidence>
<comment type="subcellular location">
    <subcellularLocation>
        <location evidence="3">Cytoplasm</location>
        <location evidence="3">Cytosol</location>
    </subcellularLocation>
    <subcellularLocation>
        <location evidence="2">Endoplasmic reticulum</location>
    </subcellularLocation>
    <subcellularLocation>
        <location evidence="1">Mitochondrion</location>
    </subcellularLocation>
</comment>
<evidence type="ECO:0000256" key="3">
    <source>
        <dbReference type="ARBA" id="ARBA00004514"/>
    </source>
</evidence>
<dbReference type="OrthoDB" id="26149at2759"/>
<dbReference type="InterPro" id="IPR040144">
    <property type="entry name" value="RAP1GDS1"/>
</dbReference>
<evidence type="ECO:0000256" key="6">
    <source>
        <dbReference type="ARBA" id="ARBA00023128"/>
    </source>
</evidence>
<keyword evidence="5" id="KW-0256">Endoplasmic reticulum</keyword>
<dbReference type="AlphaFoldDB" id="A0A9W9W5T8"/>
<feature type="compositionally biased region" description="Polar residues" evidence="8">
    <location>
        <begin position="54"/>
        <end position="64"/>
    </location>
</feature>
<comment type="caution">
    <text evidence="9">The sequence shown here is derived from an EMBL/GenBank/DDBJ whole genome shotgun (WGS) entry which is preliminary data.</text>
</comment>
<dbReference type="PROSITE" id="PS50176">
    <property type="entry name" value="ARM_REPEAT"/>
    <property type="match status" value="1"/>
</dbReference>
<feature type="region of interest" description="Disordered" evidence="8">
    <location>
        <begin position="80"/>
        <end position="115"/>
    </location>
</feature>